<accession>A0A3A4QXU5</accession>
<protein>
    <recommendedName>
        <fullName evidence="8">EF-hand domain-containing protein</fullName>
    </recommendedName>
</protein>
<dbReference type="PANTHER" id="PTHR37467:SF1">
    <property type="entry name" value="EXPORTED CALCIUM-BINDING GLYCOPROTEIN"/>
    <property type="match status" value="1"/>
</dbReference>
<evidence type="ECO:0000313" key="7">
    <source>
        <dbReference type="Proteomes" id="UP000266426"/>
    </source>
</evidence>
<reference evidence="6 7" key="1">
    <citation type="journal article" date="2017" name="ISME J.">
        <title>Energy and carbon metabolisms in a deep terrestrial subsurface fluid microbial community.</title>
        <authorList>
            <person name="Momper L."/>
            <person name="Jungbluth S.P."/>
            <person name="Lee M.D."/>
            <person name="Amend J.P."/>
        </authorList>
    </citation>
    <scope>NUCLEOTIDE SEQUENCE [LARGE SCALE GENOMIC DNA]</scope>
    <source>
        <strain evidence="6">SURF_26</strain>
    </source>
</reference>
<dbReference type="InterPro" id="IPR018247">
    <property type="entry name" value="EF_Hand_1_Ca_BS"/>
</dbReference>
<evidence type="ECO:0000256" key="1">
    <source>
        <dbReference type="ARBA" id="ARBA00004613"/>
    </source>
</evidence>
<dbReference type="InterPro" id="IPR053180">
    <property type="entry name" value="Ca-binding_acidic-repeat"/>
</dbReference>
<evidence type="ECO:0000256" key="4">
    <source>
        <dbReference type="ARBA" id="ARBA00022837"/>
    </source>
</evidence>
<dbReference type="PROSITE" id="PS00018">
    <property type="entry name" value="EF_HAND_1"/>
    <property type="match status" value="2"/>
</dbReference>
<dbReference type="EMBL" id="QZJZ01000078">
    <property type="protein sequence ID" value="RJP57592.1"/>
    <property type="molecule type" value="Genomic_DNA"/>
</dbReference>
<dbReference type="Proteomes" id="UP000266426">
    <property type="component" value="Unassembled WGS sequence"/>
</dbReference>
<evidence type="ECO:0000256" key="3">
    <source>
        <dbReference type="ARBA" id="ARBA00022729"/>
    </source>
</evidence>
<comment type="subcellular location">
    <subcellularLocation>
        <location evidence="1">Secreted</location>
    </subcellularLocation>
</comment>
<dbReference type="InterPro" id="IPR028974">
    <property type="entry name" value="TSP_type-3_rpt"/>
</dbReference>
<dbReference type="Pfam" id="PF18884">
    <property type="entry name" value="TSP3_bac"/>
    <property type="match status" value="8"/>
</dbReference>
<evidence type="ECO:0000313" key="6">
    <source>
        <dbReference type="EMBL" id="RJP57592.1"/>
    </source>
</evidence>
<feature type="signal peptide" evidence="5">
    <location>
        <begin position="1"/>
        <end position="23"/>
    </location>
</feature>
<evidence type="ECO:0000256" key="5">
    <source>
        <dbReference type="SAM" id="SignalP"/>
    </source>
</evidence>
<dbReference type="Gene3D" id="4.10.1080.10">
    <property type="entry name" value="TSP type-3 repeat"/>
    <property type="match status" value="3"/>
</dbReference>
<organism evidence="6 7">
    <name type="scientific">Candidatus Auribacter fodinae</name>
    <dbReference type="NCBI Taxonomy" id="2093366"/>
    <lineage>
        <taxon>Bacteria</taxon>
        <taxon>Pseudomonadati</taxon>
        <taxon>Candidatus Auribacterota</taxon>
        <taxon>Candidatus Auribacteria</taxon>
        <taxon>Candidatus Auribacterales</taxon>
        <taxon>Candidatus Auribacteraceae</taxon>
        <taxon>Candidatus Auribacter</taxon>
    </lineage>
</organism>
<dbReference type="AlphaFoldDB" id="A0A3A4QXU5"/>
<keyword evidence="2" id="KW-0964">Secreted</keyword>
<feature type="chain" id="PRO_5017195668" description="EF-hand domain-containing protein" evidence="5">
    <location>
        <begin position="24"/>
        <end position="1233"/>
    </location>
</feature>
<dbReference type="GO" id="GO:0005509">
    <property type="term" value="F:calcium ion binding"/>
    <property type="evidence" value="ECO:0007669"/>
    <property type="project" value="InterPro"/>
</dbReference>
<evidence type="ECO:0008006" key="8">
    <source>
        <dbReference type="Google" id="ProtNLM"/>
    </source>
</evidence>
<dbReference type="InterPro" id="IPR059100">
    <property type="entry name" value="TSP3_bac"/>
</dbReference>
<proteinExistence type="predicted"/>
<dbReference type="SUPFAM" id="SSF103647">
    <property type="entry name" value="TSP type-3 repeat"/>
    <property type="match status" value="1"/>
</dbReference>
<sequence>MKCRRLLCLFAVIFCWFSGDVFCAQTDSDNDGIADIYEVPHLGPVVMVDRVYFPDSARYPAFNISAGDGAFMLVLPHRTSTDPKVQAYAQKIDKNGLKSGGMKQVSQLTSNKVIYITDIAYSHNAFCAIWTESSISRIAARLFDNDGMGIVPSSSITASTPRIPDIAFCNGTFLVVDSLSVYQAAGILLDSSMAVKKTFLITPDIMQSIPVVATDGQKFCVMWIDSSQTMIKGSFFDNDGNMTGEPFSVEAGASVNSFIGIASSGDELLVCWIEQNNIMGRIIDTDGAPVGTAFQLNTLPVENTAKPNISFAAGNYTVVWHSTDKHARARRVSPSGDLIGSEWYIAESAIYPVAAGLDSVSVVAWLRSSGAQMLEYRTLNPDAVGSDPSNPDTDNDGVLDGLEYYIHKTSPIDPDTDDDGLSDGDELLVYFTNPLNMDTDSDKMPDLWEVTFGLDPLLDDANLDPDNDTLSNYYEYVRSAGPYNPDLDNDGIPDGVEVTIGTALNDPDTDDDGIPDGVEYQHGLNPKSRDGWKDKDNDRISNYDEYILGTNISSPDTDNDGMWDGYERDNQLNPFIDDSSGDLDNDGLSNIQEVMYKTRASHIDTDLDGLTDYEEVAIHITNPTISDTDGDGLPDGLEISRFHTNPLIQDTDSDGIIDGDELFRCDRFDRLGLVLPATSIPPVYYAACSETEIFLAWPDETIYQQGSFDSGLMRFLKLSSDGRAQSEPMTLCNLSEASPEKSDVLYDGVDFVFYTDPLEIPYSLIYDQLRPIIYDSLLPQRDVDLYPEPEEYHNVRTYRVTEDEEVSSSVLSFSTNDYSFWRPGIKAGIVDKTTLLAFYGCDHYGNESDAIYGVLINNEGAALSEKLLLSGHKFSYEKEIHNFNVTACETTYMVTYGYEKDLYGRIVTRDGVVSDELIEISSDEMRLYSEWYDWIESVLYSSSVIAIANTFLVTYSSQNGSVVFSVFDNEGAPQGEPLKFGNNAYFTGIAQNGTCVLIVYYSKSNDLIGRVYFPDTKMLGPQFTILSDVLLDSCEIFPFEDHFAVLYSSFQYFQGTYKQLLRSALIYPDKGTDPLNPDCDNDGLLDGEEIMRNTNPLLADTDNDGLGDYLETTWTSHPARFDTDNDGTSDYIEFYAGTDPVDPQSKFCVTGLSDLSAWYRQPMVGIKWSAIPGKRYDVYVKSPSTGSRFVLLKSDVKASTTVCYALDQGGGPNRIPPPSGSEKERFYKVVIRK</sequence>
<keyword evidence="4" id="KW-0106">Calcium</keyword>
<name>A0A3A4QXU5_9BACT</name>
<evidence type="ECO:0000256" key="2">
    <source>
        <dbReference type="ARBA" id="ARBA00022525"/>
    </source>
</evidence>
<dbReference type="PANTHER" id="PTHR37467">
    <property type="entry name" value="EXPORTED CALCIUM-BINDING GLYCOPROTEIN-RELATED"/>
    <property type="match status" value="1"/>
</dbReference>
<keyword evidence="3 5" id="KW-0732">Signal</keyword>
<gene>
    <name evidence="6" type="ORF">C4541_09980</name>
</gene>
<comment type="caution">
    <text evidence="6">The sequence shown here is derived from an EMBL/GenBank/DDBJ whole genome shotgun (WGS) entry which is preliminary data.</text>
</comment>